<dbReference type="Proteomes" id="UP000823821">
    <property type="component" value="Unassembled WGS sequence"/>
</dbReference>
<reference evidence="4" key="2">
    <citation type="submission" date="2021-04" db="EMBL/GenBank/DDBJ databases">
        <authorList>
            <person name="Gilroy R."/>
        </authorList>
    </citation>
    <scope>NUCLEOTIDE SEQUENCE</scope>
    <source>
        <strain evidence="4">5032</strain>
    </source>
</reference>
<dbReference type="Gene3D" id="3.40.630.30">
    <property type="match status" value="1"/>
</dbReference>
<name>A0A9D2KRD8_9BACT</name>
<evidence type="ECO:0000313" key="4">
    <source>
        <dbReference type="EMBL" id="HJA78271.1"/>
    </source>
</evidence>
<dbReference type="AlphaFoldDB" id="A0A9D2KRD8"/>
<reference evidence="4" key="1">
    <citation type="journal article" date="2021" name="PeerJ">
        <title>Extensive microbial diversity within the chicken gut microbiome revealed by metagenomics and culture.</title>
        <authorList>
            <person name="Gilroy R."/>
            <person name="Ravi A."/>
            <person name="Getino M."/>
            <person name="Pursley I."/>
            <person name="Horton D.L."/>
            <person name="Alikhan N.F."/>
            <person name="Baker D."/>
            <person name="Gharbi K."/>
            <person name="Hall N."/>
            <person name="Watson M."/>
            <person name="Adriaenssens E.M."/>
            <person name="Foster-Nyarko E."/>
            <person name="Jarju S."/>
            <person name="Secka A."/>
            <person name="Antonio M."/>
            <person name="Oren A."/>
            <person name="Chaudhuri R.R."/>
            <person name="La Ragione R."/>
            <person name="Hildebrand F."/>
            <person name="Pallen M.J."/>
        </authorList>
    </citation>
    <scope>NUCLEOTIDE SEQUENCE</scope>
    <source>
        <strain evidence="4">5032</strain>
    </source>
</reference>
<dbReference type="SUPFAM" id="SSF55729">
    <property type="entry name" value="Acyl-CoA N-acyltransferases (Nat)"/>
    <property type="match status" value="1"/>
</dbReference>
<evidence type="ECO:0000259" key="3">
    <source>
        <dbReference type="PROSITE" id="PS51186"/>
    </source>
</evidence>
<keyword evidence="2 4" id="KW-0012">Acyltransferase</keyword>
<evidence type="ECO:0000256" key="2">
    <source>
        <dbReference type="ARBA" id="ARBA00023315"/>
    </source>
</evidence>
<proteinExistence type="predicted"/>
<protein>
    <submittedName>
        <fullName evidence="4">GNAT family N-acetyltransferase</fullName>
        <ecNumber evidence="4">2.3.1.-</ecNumber>
    </submittedName>
</protein>
<dbReference type="PANTHER" id="PTHR43800:SF1">
    <property type="entry name" value="PEPTIDYL-LYSINE N-ACETYLTRANSFERASE YJAB"/>
    <property type="match status" value="1"/>
</dbReference>
<dbReference type="EC" id="2.3.1.-" evidence="4"/>
<dbReference type="Pfam" id="PF13508">
    <property type="entry name" value="Acetyltransf_7"/>
    <property type="match status" value="1"/>
</dbReference>
<organism evidence="4 5">
    <name type="scientific">Candidatus Desulfovibrio intestinavium</name>
    <dbReference type="NCBI Taxonomy" id="2838534"/>
    <lineage>
        <taxon>Bacteria</taxon>
        <taxon>Pseudomonadati</taxon>
        <taxon>Thermodesulfobacteriota</taxon>
        <taxon>Desulfovibrionia</taxon>
        <taxon>Desulfovibrionales</taxon>
        <taxon>Desulfovibrionaceae</taxon>
        <taxon>Desulfovibrio</taxon>
    </lineage>
</organism>
<comment type="caution">
    <text evidence="4">The sequence shown here is derived from an EMBL/GenBank/DDBJ whole genome shotgun (WGS) entry which is preliminary data.</text>
</comment>
<dbReference type="PANTHER" id="PTHR43800">
    <property type="entry name" value="PEPTIDYL-LYSINE N-ACETYLTRANSFERASE YJAB"/>
    <property type="match status" value="1"/>
</dbReference>
<gene>
    <name evidence="4" type="ORF">H9784_01685</name>
</gene>
<accession>A0A9D2KRD8</accession>
<dbReference type="InterPro" id="IPR000182">
    <property type="entry name" value="GNAT_dom"/>
</dbReference>
<feature type="domain" description="N-acetyltransferase" evidence="3">
    <location>
        <begin position="9"/>
        <end position="151"/>
    </location>
</feature>
<dbReference type="InterPro" id="IPR016181">
    <property type="entry name" value="Acyl_CoA_acyltransferase"/>
</dbReference>
<dbReference type="EMBL" id="DWZD01000011">
    <property type="protein sequence ID" value="HJA78271.1"/>
    <property type="molecule type" value="Genomic_DNA"/>
</dbReference>
<evidence type="ECO:0000256" key="1">
    <source>
        <dbReference type="ARBA" id="ARBA00022679"/>
    </source>
</evidence>
<dbReference type="PROSITE" id="PS51186">
    <property type="entry name" value="GNAT"/>
    <property type="match status" value="1"/>
</dbReference>
<keyword evidence="1 4" id="KW-0808">Transferase</keyword>
<dbReference type="CDD" id="cd04301">
    <property type="entry name" value="NAT_SF"/>
    <property type="match status" value="1"/>
</dbReference>
<evidence type="ECO:0000313" key="5">
    <source>
        <dbReference type="Proteomes" id="UP000823821"/>
    </source>
</evidence>
<dbReference type="GO" id="GO:0016747">
    <property type="term" value="F:acyltransferase activity, transferring groups other than amino-acyl groups"/>
    <property type="evidence" value="ECO:0007669"/>
    <property type="project" value="InterPro"/>
</dbReference>
<sequence length="159" mass="17755">MTLPSPCGDSIRPARPEDWPELAALWRRSVEATHDFLDPADLEAIGAAMLPVYLPAMRQCRVLERNGRVAGFWAGDNLRLEMLFVDPAFFGQGVGKALLRDACAGKARVELDVNEQNPRARAFYARQGFRVCGRSPVDHDGRPYPLLHLVRETDGGRNR</sequence>